<evidence type="ECO:0000313" key="14">
    <source>
        <dbReference type="Proteomes" id="UP001497497"/>
    </source>
</evidence>
<dbReference type="PROSITE" id="PS00698">
    <property type="entry name" value="GH9_3"/>
    <property type="match status" value="1"/>
</dbReference>
<keyword evidence="4 9" id="KW-0136">Cellulose degradation</keyword>
<evidence type="ECO:0000256" key="2">
    <source>
        <dbReference type="ARBA" id="ARBA00007072"/>
    </source>
</evidence>
<dbReference type="Proteomes" id="UP001497497">
    <property type="component" value="Unassembled WGS sequence"/>
</dbReference>
<feature type="domain" description="CBM2" evidence="11">
    <location>
        <begin position="19"/>
        <end position="113"/>
    </location>
</feature>
<feature type="signal peptide" evidence="9">
    <location>
        <begin position="1"/>
        <end position="18"/>
    </location>
</feature>
<feature type="region of interest" description="Disordered" evidence="10">
    <location>
        <begin position="116"/>
        <end position="139"/>
    </location>
</feature>
<dbReference type="InterPro" id="IPR008928">
    <property type="entry name" value="6-hairpin_glycosidase_sf"/>
</dbReference>
<dbReference type="InterPro" id="IPR001701">
    <property type="entry name" value="Glyco_hydro_9"/>
</dbReference>
<evidence type="ECO:0000256" key="10">
    <source>
        <dbReference type="SAM" id="MobiDB-lite"/>
    </source>
</evidence>
<keyword evidence="5 8" id="KW-0119">Carbohydrate metabolism</keyword>
<gene>
    <name evidence="13" type="ORF">GSLYS_00019727001</name>
</gene>
<feature type="domain" description="Glycoside hydrolase family 9" evidence="12">
    <location>
        <begin position="143"/>
        <end position="558"/>
    </location>
</feature>
<evidence type="ECO:0000256" key="5">
    <source>
        <dbReference type="ARBA" id="ARBA00023277"/>
    </source>
</evidence>
<keyword evidence="14" id="KW-1185">Reference proteome</keyword>
<dbReference type="InterPro" id="IPR033126">
    <property type="entry name" value="Glyco_hydro_9_Asp/Glu_AS"/>
</dbReference>
<feature type="active site" evidence="8">
    <location>
        <position position="545"/>
    </location>
</feature>
<evidence type="ECO:0000313" key="13">
    <source>
        <dbReference type="EMBL" id="CAL1546350.1"/>
    </source>
</evidence>
<keyword evidence="3 8" id="KW-0378">Hydrolase</keyword>
<keyword evidence="7 8" id="KW-0624">Polysaccharide degradation</keyword>
<dbReference type="InterPro" id="IPR008965">
    <property type="entry name" value="CBM2/CBM3_carb-bd_dom_sf"/>
</dbReference>
<dbReference type="InterPro" id="IPR012291">
    <property type="entry name" value="CBM2_carb-bd_dom_sf"/>
</dbReference>
<dbReference type="SUPFAM" id="SSF49384">
    <property type="entry name" value="Carbohydrate-binding domain"/>
    <property type="match status" value="1"/>
</dbReference>
<dbReference type="Pfam" id="PF00553">
    <property type="entry name" value="CBM_2"/>
    <property type="match status" value="1"/>
</dbReference>
<comment type="caution">
    <text evidence="13">The sequence shown here is derived from an EMBL/GenBank/DDBJ whole genome shotgun (WGS) entry which is preliminary data.</text>
</comment>
<proteinExistence type="inferred from homology"/>
<feature type="active site" evidence="8">
    <location>
        <position position="536"/>
    </location>
</feature>
<name>A0AAV2IHR9_LYMST</name>
<evidence type="ECO:0000256" key="6">
    <source>
        <dbReference type="ARBA" id="ARBA00023295"/>
    </source>
</evidence>
<reference evidence="13 14" key="1">
    <citation type="submission" date="2024-04" db="EMBL/GenBank/DDBJ databases">
        <authorList>
            <consortium name="Genoscope - CEA"/>
            <person name="William W."/>
        </authorList>
    </citation>
    <scope>NUCLEOTIDE SEQUENCE [LARGE SCALE GENOMIC DNA]</scope>
</reference>
<dbReference type="InterPro" id="IPR001919">
    <property type="entry name" value="CBD2"/>
</dbReference>
<evidence type="ECO:0000256" key="3">
    <source>
        <dbReference type="ARBA" id="ARBA00022801"/>
    </source>
</evidence>
<dbReference type="PANTHER" id="PTHR22298">
    <property type="entry name" value="ENDO-1,4-BETA-GLUCANASE"/>
    <property type="match status" value="1"/>
</dbReference>
<dbReference type="Gene3D" id="2.60.40.290">
    <property type="match status" value="1"/>
</dbReference>
<dbReference type="AlphaFoldDB" id="A0AAV2IHR9"/>
<keyword evidence="6 8" id="KW-0326">Glycosidase</keyword>
<dbReference type="EMBL" id="CAXITT010000801">
    <property type="protein sequence ID" value="CAL1546350.1"/>
    <property type="molecule type" value="Genomic_DNA"/>
</dbReference>
<dbReference type="GO" id="GO:0030247">
    <property type="term" value="F:polysaccharide binding"/>
    <property type="evidence" value="ECO:0007669"/>
    <property type="project" value="InterPro"/>
</dbReference>
<dbReference type="InterPro" id="IPR012341">
    <property type="entry name" value="6hp_glycosidase-like_sf"/>
</dbReference>
<feature type="chain" id="PRO_5043093569" description="Endoglucanase" evidence="9">
    <location>
        <begin position="19"/>
        <end position="596"/>
    </location>
</feature>
<evidence type="ECO:0000256" key="7">
    <source>
        <dbReference type="ARBA" id="ARBA00023326"/>
    </source>
</evidence>
<dbReference type="SUPFAM" id="SSF48208">
    <property type="entry name" value="Six-hairpin glycosidases"/>
    <property type="match status" value="1"/>
</dbReference>
<evidence type="ECO:0000259" key="11">
    <source>
        <dbReference type="Pfam" id="PF00553"/>
    </source>
</evidence>
<sequence>MMSVRLLLLALAAHACHGVTVQITNHWNGGFQGEVCIPITIELNGWKAHLLFSLDVDSVEVWAATATKVTPREFVLQNKDYNAIAHVGERLCFTFLGHGTGDIVPETTVYIEGMEDGPGVTNPTTRPPTAPPNTGSGTGKKDYASALAKSIQFYYAQRSGKLPADNPIPWRGDSALDDCVPGGWYDAGDHVKFGLPMASTTTVLVWSLLRFKDGYVKADQLDAMYDTVKWPLDYFLRAWNPQAQQLVVQVGDADADHSFWGRPEDMNMARPCQTVSASHKGSDVAAETAAALAAGAVAFKDKGDTVYSARLLTAAEGLYSFAKSNRGLFHGAVPFYASSGDRDELCIASAWLYRATRNNQYLSDAQGFVDNGWAWAFSWDDKKVACQLLMYEESHSANYRDSVVGFLESWMPNGGITYTPCGLAWRDKWGANRYAGNAAFLALLASEAGIHTSKYRTWGVEQINYILGDNRHAGGCFSYQIGYGSKYPTQPHHRAASCPDKPAPCSDAQLTDSGPSPQTLVGAIVGGPEASDYYFDDREDYILNEVATDYNSGFQGALAAIVHLEVTNNFPTTNNKCPCQTRNFFVCTTLKCKNTE</sequence>
<dbReference type="EC" id="3.2.1.4" evidence="9"/>
<evidence type="ECO:0000256" key="1">
    <source>
        <dbReference type="ARBA" id="ARBA00000966"/>
    </source>
</evidence>
<protein>
    <recommendedName>
        <fullName evidence="9">Endoglucanase</fullName>
        <ecNumber evidence="9">3.2.1.4</ecNumber>
    </recommendedName>
</protein>
<keyword evidence="9" id="KW-0732">Signal</keyword>
<dbReference type="GO" id="GO:0008810">
    <property type="term" value="F:cellulase activity"/>
    <property type="evidence" value="ECO:0007669"/>
    <property type="project" value="UniProtKB-EC"/>
</dbReference>
<evidence type="ECO:0000259" key="12">
    <source>
        <dbReference type="Pfam" id="PF00759"/>
    </source>
</evidence>
<evidence type="ECO:0000256" key="4">
    <source>
        <dbReference type="ARBA" id="ARBA00023001"/>
    </source>
</evidence>
<dbReference type="GO" id="GO:0030245">
    <property type="term" value="P:cellulose catabolic process"/>
    <property type="evidence" value="ECO:0007669"/>
    <property type="project" value="UniProtKB-KW"/>
</dbReference>
<comment type="catalytic activity">
    <reaction evidence="1 9">
        <text>Endohydrolysis of (1-&gt;4)-beta-D-glucosidic linkages in cellulose, lichenin and cereal beta-D-glucans.</text>
        <dbReference type="EC" id="3.2.1.4"/>
    </reaction>
</comment>
<dbReference type="Gene3D" id="1.50.10.10">
    <property type="match status" value="1"/>
</dbReference>
<evidence type="ECO:0000256" key="8">
    <source>
        <dbReference type="PROSITE-ProRule" id="PRU10060"/>
    </source>
</evidence>
<comment type="similarity">
    <text evidence="2 8 9">Belongs to the glycosyl hydrolase 9 (cellulase E) family.</text>
</comment>
<evidence type="ECO:0000256" key="9">
    <source>
        <dbReference type="RuleBase" id="RU361166"/>
    </source>
</evidence>
<accession>A0AAV2IHR9</accession>
<organism evidence="13 14">
    <name type="scientific">Lymnaea stagnalis</name>
    <name type="common">Great pond snail</name>
    <name type="synonym">Helix stagnalis</name>
    <dbReference type="NCBI Taxonomy" id="6523"/>
    <lineage>
        <taxon>Eukaryota</taxon>
        <taxon>Metazoa</taxon>
        <taxon>Spiralia</taxon>
        <taxon>Lophotrochozoa</taxon>
        <taxon>Mollusca</taxon>
        <taxon>Gastropoda</taxon>
        <taxon>Heterobranchia</taxon>
        <taxon>Euthyneura</taxon>
        <taxon>Panpulmonata</taxon>
        <taxon>Hygrophila</taxon>
        <taxon>Lymnaeoidea</taxon>
        <taxon>Lymnaeidae</taxon>
        <taxon>Lymnaea</taxon>
    </lineage>
</organism>
<dbReference type="Pfam" id="PF00759">
    <property type="entry name" value="Glyco_hydro_9"/>
    <property type="match status" value="1"/>
</dbReference>